<protein>
    <submittedName>
        <fullName evidence="7">Glycosyltransferase family 92 protein</fullName>
    </submittedName>
</protein>
<dbReference type="EMBL" id="DVJQ01000013">
    <property type="protein sequence ID" value="HIS73710.1"/>
    <property type="molecule type" value="Genomic_DNA"/>
</dbReference>
<evidence type="ECO:0000256" key="2">
    <source>
        <dbReference type="ARBA" id="ARBA00022676"/>
    </source>
</evidence>
<name>A0A9D1FIA0_9BACT</name>
<evidence type="ECO:0000313" key="8">
    <source>
        <dbReference type="Proteomes" id="UP000886865"/>
    </source>
</evidence>
<dbReference type="Proteomes" id="UP000886865">
    <property type="component" value="Unassembled WGS sequence"/>
</dbReference>
<keyword evidence="5" id="KW-1133">Transmembrane helix</keyword>
<reference evidence="7" key="2">
    <citation type="journal article" date="2021" name="PeerJ">
        <title>Extensive microbial diversity within the chicken gut microbiome revealed by metagenomics and culture.</title>
        <authorList>
            <person name="Gilroy R."/>
            <person name="Ravi A."/>
            <person name="Getino M."/>
            <person name="Pursley I."/>
            <person name="Horton D.L."/>
            <person name="Alikhan N.F."/>
            <person name="Baker D."/>
            <person name="Gharbi K."/>
            <person name="Hall N."/>
            <person name="Watson M."/>
            <person name="Adriaenssens E.M."/>
            <person name="Foster-Nyarko E."/>
            <person name="Jarju S."/>
            <person name="Secka A."/>
            <person name="Antonio M."/>
            <person name="Oren A."/>
            <person name="Chaudhuri R.R."/>
            <person name="La Ragione R."/>
            <person name="Hildebrand F."/>
            <person name="Pallen M.J."/>
        </authorList>
    </citation>
    <scope>NUCLEOTIDE SEQUENCE</scope>
    <source>
        <strain evidence="7">CHK152-2871</strain>
    </source>
</reference>
<keyword evidence="4" id="KW-0812">Transmembrane</keyword>
<dbReference type="InterPro" id="IPR008166">
    <property type="entry name" value="Glyco_transf_92"/>
</dbReference>
<dbReference type="PANTHER" id="PTHR21461:SF69">
    <property type="entry name" value="GLYCOSYLTRANSFERASE FAMILY 92 PROTEIN"/>
    <property type="match status" value="1"/>
</dbReference>
<dbReference type="PANTHER" id="PTHR21461">
    <property type="entry name" value="GLYCOSYLTRANSFERASE FAMILY 92 PROTEIN"/>
    <property type="match status" value="1"/>
</dbReference>
<accession>A0A9D1FIA0</accession>
<dbReference type="SUPFAM" id="SSF53448">
    <property type="entry name" value="Nucleotide-diphospho-sugar transferases"/>
    <property type="match status" value="1"/>
</dbReference>
<keyword evidence="6" id="KW-0472">Membrane</keyword>
<dbReference type="GO" id="GO:0016020">
    <property type="term" value="C:membrane"/>
    <property type="evidence" value="ECO:0007669"/>
    <property type="project" value="UniProtKB-SubCell"/>
</dbReference>
<dbReference type="AlphaFoldDB" id="A0A9D1FIA0"/>
<evidence type="ECO:0000256" key="1">
    <source>
        <dbReference type="ARBA" id="ARBA00004167"/>
    </source>
</evidence>
<organism evidence="7 8">
    <name type="scientific">Candidatus Galligastranaerophilus intestinavium</name>
    <dbReference type="NCBI Taxonomy" id="2840836"/>
    <lineage>
        <taxon>Bacteria</taxon>
        <taxon>Candidatus Galligastranaerophilus</taxon>
    </lineage>
</organism>
<proteinExistence type="predicted"/>
<comment type="subcellular location">
    <subcellularLocation>
        <location evidence="1">Membrane</location>
        <topology evidence="1">Single-pass membrane protein</topology>
    </subcellularLocation>
</comment>
<evidence type="ECO:0000256" key="3">
    <source>
        <dbReference type="ARBA" id="ARBA00022679"/>
    </source>
</evidence>
<sequence>MKFFSVEKSEICLKRRTVVNIFGIKLTFGKYLMRKLDDEYTPHPPVYLSIAAILKNEAPYIKEWIEYHKLVGVERFYLYNNESDDDVEKILEKYIKDGTVIYKYVKGKSMQIPVYSDAICKYKNETKWMAFIDLDEYLVPVEKDSIAEFLKDYENYPGVVVNWQPFDSNGHKKAPKGLVIENYTRRRRDELSDRCVKSIVNPREVKYIFNPHCFSYLKGKLAVNEAYEKQNNDATAVTKNLSINKIRLNHYHCKSQEEYAVKISKECADIARVRPYSEEAVNFKDENAVYDDTILRFLPKLKEKMKD</sequence>
<evidence type="ECO:0000256" key="6">
    <source>
        <dbReference type="ARBA" id="ARBA00023136"/>
    </source>
</evidence>
<keyword evidence="3" id="KW-0808">Transferase</keyword>
<reference evidence="7" key="1">
    <citation type="submission" date="2020-10" db="EMBL/GenBank/DDBJ databases">
        <authorList>
            <person name="Gilroy R."/>
        </authorList>
    </citation>
    <scope>NUCLEOTIDE SEQUENCE</scope>
    <source>
        <strain evidence="7">CHK152-2871</strain>
    </source>
</reference>
<dbReference type="GO" id="GO:0016757">
    <property type="term" value="F:glycosyltransferase activity"/>
    <property type="evidence" value="ECO:0007669"/>
    <property type="project" value="UniProtKB-KW"/>
</dbReference>
<gene>
    <name evidence="7" type="ORF">IAA86_01655</name>
</gene>
<evidence type="ECO:0000256" key="5">
    <source>
        <dbReference type="ARBA" id="ARBA00022989"/>
    </source>
</evidence>
<evidence type="ECO:0000313" key="7">
    <source>
        <dbReference type="EMBL" id="HIS73710.1"/>
    </source>
</evidence>
<dbReference type="Pfam" id="PF01697">
    <property type="entry name" value="Glyco_transf_92"/>
    <property type="match status" value="1"/>
</dbReference>
<dbReference type="GO" id="GO:0005737">
    <property type="term" value="C:cytoplasm"/>
    <property type="evidence" value="ECO:0007669"/>
    <property type="project" value="TreeGrafter"/>
</dbReference>
<comment type="caution">
    <text evidence="7">The sequence shown here is derived from an EMBL/GenBank/DDBJ whole genome shotgun (WGS) entry which is preliminary data.</text>
</comment>
<dbReference type="InterPro" id="IPR029044">
    <property type="entry name" value="Nucleotide-diphossugar_trans"/>
</dbReference>
<evidence type="ECO:0000256" key="4">
    <source>
        <dbReference type="ARBA" id="ARBA00022692"/>
    </source>
</evidence>
<keyword evidence="2" id="KW-0328">Glycosyltransferase</keyword>